<evidence type="ECO:0000256" key="8">
    <source>
        <dbReference type="SAM" id="MobiDB-lite"/>
    </source>
</evidence>
<evidence type="ECO:0000259" key="10">
    <source>
        <dbReference type="PROSITE" id="PS50893"/>
    </source>
</evidence>
<feature type="region of interest" description="Disordered" evidence="8">
    <location>
        <begin position="472"/>
        <end position="550"/>
    </location>
</feature>
<dbReference type="CDD" id="cd18579">
    <property type="entry name" value="ABC_6TM_ABCC_D1"/>
    <property type="match status" value="1"/>
</dbReference>
<feature type="compositionally biased region" description="Basic and acidic residues" evidence="8">
    <location>
        <begin position="472"/>
        <end position="494"/>
    </location>
</feature>
<dbReference type="PROSITE" id="PS50929">
    <property type="entry name" value="ABC_TM1F"/>
    <property type="match status" value="2"/>
</dbReference>
<dbReference type="InterPro" id="IPR011527">
    <property type="entry name" value="ABC1_TM_dom"/>
</dbReference>
<evidence type="ECO:0000256" key="7">
    <source>
        <dbReference type="ARBA" id="ARBA00023136"/>
    </source>
</evidence>
<keyword evidence="6 9" id="KW-1133">Transmembrane helix</keyword>
<dbReference type="Proteomes" id="UP000324800">
    <property type="component" value="Unassembled WGS sequence"/>
</dbReference>
<dbReference type="GO" id="GO:0016887">
    <property type="term" value="F:ATP hydrolysis activity"/>
    <property type="evidence" value="ECO:0007669"/>
    <property type="project" value="InterPro"/>
</dbReference>
<reference evidence="12 13" key="1">
    <citation type="submission" date="2019-03" db="EMBL/GenBank/DDBJ databases">
        <title>Single cell metagenomics reveals metabolic interactions within the superorganism composed of flagellate Streblomastix strix and complex community of Bacteroidetes bacteria on its surface.</title>
        <authorList>
            <person name="Treitli S.C."/>
            <person name="Kolisko M."/>
            <person name="Husnik F."/>
            <person name="Keeling P."/>
            <person name="Hampl V."/>
        </authorList>
    </citation>
    <scope>NUCLEOTIDE SEQUENCE [LARGE SCALE GENOMIC DNA]</scope>
    <source>
        <strain evidence="12">ST1C</strain>
    </source>
</reference>
<evidence type="ECO:0000256" key="9">
    <source>
        <dbReference type="SAM" id="Phobius"/>
    </source>
</evidence>
<feature type="transmembrane region" description="Helical" evidence="9">
    <location>
        <begin position="344"/>
        <end position="366"/>
    </location>
</feature>
<dbReference type="PROSITE" id="PS50893">
    <property type="entry name" value="ABC_TRANSPORTER_2"/>
    <property type="match status" value="1"/>
</dbReference>
<dbReference type="InterPro" id="IPR044746">
    <property type="entry name" value="ABCC_6TM_D1"/>
</dbReference>
<gene>
    <name evidence="12" type="ORF">EZS28_005867</name>
</gene>
<dbReference type="SUPFAM" id="SSF90123">
    <property type="entry name" value="ABC transporter transmembrane region"/>
    <property type="match status" value="2"/>
</dbReference>
<feature type="transmembrane region" description="Helical" evidence="9">
    <location>
        <begin position="106"/>
        <end position="134"/>
    </location>
</feature>
<dbReference type="GO" id="GO:0016020">
    <property type="term" value="C:membrane"/>
    <property type="evidence" value="ECO:0007669"/>
    <property type="project" value="UniProtKB-SubCell"/>
</dbReference>
<feature type="transmembrane region" description="Helical" evidence="9">
    <location>
        <begin position="264"/>
        <end position="284"/>
    </location>
</feature>
<dbReference type="PANTHER" id="PTHR24223:SF415">
    <property type="entry name" value="FI20190P1"/>
    <property type="match status" value="1"/>
</dbReference>
<evidence type="ECO:0000256" key="1">
    <source>
        <dbReference type="ARBA" id="ARBA00004141"/>
    </source>
</evidence>
<proteinExistence type="predicted"/>
<feature type="compositionally biased region" description="Basic and acidic residues" evidence="8">
    <location>
        <begin position="968"/>
        <end position="978"/>
    </location>
</feature>
<comment type="caution">
    <text evidence="12">The sequence shown here is derived from an EMBL/GenBank/DDBJ whole genome shotgun (WGS) entry which is preliminary data.</text>
</comment>
<evidence type="ECO:0000256" key="6">
    <source>
        <dbReference type="ARBA" id="ARBA00022989"/>
    </source>
</evidence>
<feature type="region of interest" description="Disordered" evidence="8">
    <location>
        <begin position="794"/>
        <end position="831"/>
    </location>
</feature>
<dbReference type="InterPro" id="IPR003439">
    <property type="entry name" value="ABC_transporter-like_ATP-bd"/>
</dbReference>
<dbReference type="Pfam" id="PF00005">
    <property type="entry name" value="ABC_tran"/>
    <property type="match status" value="2"/>
</dbReference>
<feature type="domain" description="ABC transporter" evidence="10">
    <location>
        <begin position="539"/>
        <end position="759"/>
    </location>
</feature>
<dbReference type="FunFam" id="3.40.50.300:FF:000997">
    <property type="entry name" value="Multidrug resistance-associated protein 1"/>
    <property type="match status" value="1"/>
</dbReference>
<dbReference type="InterPro" id="IPR017871">
    <property type="entry name" value="ABC_transporter-like_CS"/>
</dbReference>
<dbReference type="InterPro" id="IPR036640">
    <property type="entry name" value="ABC1_TM_sf"/>
</dbReference>
<dbReference type="CDD" id="cd03250">
    <property type="entry name" value="ABCC_MRP_domain1"/>
    <property type="match status" value="1"/>
</dbReference>
<feature type="transmembrane region" description="Helical" evidence="9">
    <location>
        <begin position="1231"/>
        <end position="1255"/>
    </location>
</feature>
<feature type="transmembrane region" description="Helical" evidence="9">
    <location>
        <begin position="1261"/>
        <end position="1285"/>
    </location>
</feature>
<evidence type="ECO:0000259" key="11">
    <source>
        <dbReference type="PROSITE" id="PS50929"/>
    </source>
</evidence>
<dbReference type="Gene3D" id="1.20.1560.10">
    <property type="entry name" value="ABC transporter type 1, transmembrane domain"/>
    <property type="match status" value="2"/>
</dbReference>
<keyword evidence="5 12" id="KW-0067">ATP-binding</keyword>
<comment type="subcellular location">
    <subcellularLocation>
        <location evidence="1">Membrane</location>
        <topology evidence="1">Multi-pass membrane protein</topology>
    </subcellularLocation>
</comment>
<name>A0A5J4WUX4_9EUKA</name>
<dbReference type="Pfam" id="PF00664">
    <property type="entry name" value="ABC_membrane"/>
    <property type="match status" value="2"/>
</dbReference>
<dbReference type="InterPro" id="IPR050173">
    <property type="entry name" value="ABC_transporter_C-like"/>
</dbReference>
<dbReference type="Gene3D" id="3.40.50.300">
    <property type="entry name" value="P-loop containing nucleotide triphosphate hydrolases"/>
    <property type="match status" value="2"/>
</dbReference>
<evidence type="ECO:0000256" key="3">
    <source>
        <dbReference type="ARBA" id="ARBA00022692"/>
    </source>
</evidence>
<dbReference type="EMBL" id="SNRW01000919">
    <property type="protein sequence ID" value="KAA6398603.1"/>
    <property type="molecule type" value="Genomic_DNA"/>
</dbReference>
<keyword evidence="2" id="KW-0813">Transport</keyword>
<feature type="transmembrane region" description="Helical" evidence="9">
    <location>
        <begin position="160"/>
        <end position="179"/>
    </location>
</feature>
<feature type="domain" description="ABC transmembrane type-1" evidence="11">
    <location>
        <begin position="120"/>
        <end position="405"/>
    </location>
</feature>
<evidence type="ECO:0000256" key="5">
    <source>
        <dbReference type="ARBA" id="ARBA00022840"/>
    </source>
</evidence>
<dbReference type="OrthoDB" id="262778at2759"/>
<keyword evidence="3 9" id="KW-0812">Transmembrane</keyword>
<evidence type="ECO:0000313" key="13">
    <source>
        <dbReference type="Proteomes" id="UP000324800"/>
    </source>
</evidence>
<dbReference type="InterPro" id="IPR044726">
    <property type="entry name" value="ABCC_6TM_D2"/>
</dbReference>
<protein>
    <submittedName>
        <fullName evidence="12">Putative ATP-binding cassette sub-family C member Sur</fullName>
    </submittedName>
</protein>
<dbReference type="GO" id="GO:0140359">
    <property type="term" value="F:ABC-type transporter activity"/>
    <property type="evidence" value="ECO:0007669"/>
    <property type="project" value="InterPro"/>
</dbReference>
<feature type="transmembrane region" description="Helical" evidence="9">
    <location>
        <begin position="997"/>
        <end position="1026"/>
    </location>
</feature>
<feature type="region of interest" description="Disordered" evidence="8">
    <location>
        <begin position="943"/>
        <end position="978"/>
    </location>
</feature>
<keyword evidence="4" id="KW-0547">Nucleotide-binding</keyword>
<evidence type="ECO:0000313" key="12">
    <source>
        <dbReference type="EMBL" id="KAA6398603.1"/>
    </source>
</evidence>
<dbReference type="PROSITE" id="PS00211">
    <property type="entry name" value="ABC_TRANSPORTER_1"/>
    <property type="match status" value="1"/>
</dbReference>
<evidence type="ECO:0000256" key="4">
    <source>
        <dbReference type="ARBA" id="ARBA00022741"/>
    </source>
</evidence>
<feature type="transmembrane region" description="Helical" evidence="9">
    <location>
        <begin position="1145"/>
        <end position="1165"/>
    </location>
</feature>
<keyword evidence="7 9" id="KW-0472">Membrane</keyword>
<dbReference type="PANTHER" id="PTHR24223">
    <property type="entry name" value="ATP-BINDING CASSETTE SUB-FAMILY C"/>
    <property type="match status" value="1"/>
</dbReference>
<feature type="transmembrane region" description="Helical" evidence="9">
    <location>
        <begin position="1046"/>
        <end position="1068"/>
    </location>
</feature>
<dbReference type="InterPro" id="IPR003593">
    <property type="entry name" value="AAA+_ATPase"/>
</dbReference>
<evidence type="ECO:0000256" key="2">
    <source>
        <dbReference type="ARBA" id="ARBA00022448"/>
    </source>
</evidence>
<dbReference type="InterPro" id="IPR027417">
    <property type="entry name" value="P-loop_NTPase"/>
</dbReference>
<feature type="transmembrane region" description="Helical" evidence="9">
    <location>
        <begin position="386"/>
        <end position="409"/>
    </location>
</feature>
<dbReference type="SMART" id="SM00382">
    <property type="entry name" value="AAA"/>
    <property type="match status" value="2"/>
</dbReference>
<dbReference type="SUPFAM" id="SSF52540">
    <property type="entry name" value="P-loop containing nucleoside triphosphate hydrolases"/>
    <property type="match status" value="2"/>
</dbReference>
<sequence length="1492" mass="166534">MSSTDPDEEEEVEVKRPKNLEESHWFLCNLFYCFFMPFVCRVKHVTEEDIWPVEDKYTCELQTQRGYAGWGPKYAKYLDEVAEYERNKGHPTPDGKPLKEPKKPSLYLLILTDIGGWPLFLAAFLQFLSAGFSITVPSMMKGLLKAAAVKDTPESTGFPYVYAILLMVSPFLLAINSSFSQRLMLHFTNNVRSALVGLIYRKIMLLNITSQSNIDTGRILSLLSSDTGQLSSMFPMFFSLSVLPFEIFVPFGFVTYYWGVASLLAFVVIVISLPLQMWISTFLFKAVNMYYLHNDERNKVTNETLSGMRVVKLSGLETVFLERIESIREKQLVDIYKFTFTMQLMMSIMLATPIFVTSISMTMYVFTKDVEEKDFPVQVMSCVGYLFMMTQPFNSVAGYIQSAGMVFVAHSRVRDFLTLPEIKKIPPGVPEDPNIDVEIKDASFKWGDPPEIPLTEDEKLRLQLQAKRLLAEAKKEQDEEVKEILKEDQGKDVEMQGGSGETVPQVEQTADEGGTARTTKSAKEDKEEEAEEGADTPPLLSPRQKKKKEKGPYLKHINLVLPKGSLTMVIGAVGSGKSSIGSILIGDIEKVEGDVKVRGQIAYNPQTPWINNNTVRGNITFGMKYNKKKYQHIVKVCALETDFKLFAAGDQTAIGEKGVNLSGGQKARIQLARSVYSDRDILVLDDPLSAVDAHVGKTLFEDCINGYLKGKTRLLMTNQLQFIDKADNIVMMKDGQIEHQGSMEELNKQGINFDKFLIKGNKKAEKKKEEAALRQRNLFVSLVEKAKREADSYINRQLQGKGRTTGPTASAPKARATRAQAPQETPRGKNKFKQVVRQQVIPQLPGHKQKKNAFADVAFNAMLRSQMKKVQANALMGIAQAGNMSKVSKDDELNSVVQSDMVNDILQQTDKEAQRKQSMTIKKMQAAVSAARNASRMISAVHNETGTVLEENEDDKQVQKAPEGETQGEEKKKDTSAAKQIITKEEQETGSIPMSSYFTYLFSLLPAWAIVPGLLLVVLAEGVFAFAQFWLGTIGGGQFGGVPYKWKIYTSIFIAVASLGIYIVRGVFSSMAVRRSTKEVHRTLLTHVMNAPSSFFDSTPLGRILNRFTSDVSGTDMALFSAFMTVIQMWLGLLMQIIVISIDTVWFLLIGIPTLIVFYIIMLIYSRASRNLTRLAAMSSSPIISHFSETVSGAGLSTIRAYHLEEQWKKRFADLNDEASTRGMICAEGRLWASLYASLVSSIFMVAVVLIGWITMNAAKLSVAITSAQIFANLGTMIIFQNVALQSIMTSYGRIRTYSKKLPQEVSRSEINPVDPPKNWPQKGQIEFEKVTFRYRSGLPFVLKDVSFNLNGGEKIGVCGRTGAGKSSILFALFRLVELDVKLQPKMIDMKTGFLIDNDANEDPNKGIVRIDGIDISKVEMSKVRRSIAIIPQDPTLFTGTLRYNLDIAGVRSDEEIWNVLGLVEMINVIQELPMGLDTQVAEGGSNFSTGQ</sequence>
<dbReference type="CDD" id="cd18580">
    <property type="entry name" value="ABC_6TM_ABCC_D2"/>
    <property type="match status" value="1"/>
</dbReference>
<feature type="transmembrane region" description="Helical" evidence="9">
    <location>
        <begin position="1117"/>
        <end position="1139"/>
    </location>
</feature>
<dbReference type="GO" id="GO:0005524">
    <property type="term" value="F:ATP binding"/>
    <property type="evidence" value="ECO:0007669"/>
    <property type="project" value="UniProtKB-KW"/>
</dbReference>
<feature type="domain" description="ABC transmembrane type-1" evidence="11">
    <location>
        <begin position="1013"/>
        <end position="1287"/>
    </location>
</feature>
<feature type="transmembrane region" description="Helical" evidence="9">
    <location>
        <begin position="237"/>
        <end position="258"/>
    </location>
</feature>
<feature type="non-terminal residue" evidence="12">
    <location>
        <position position="1492"/>
    </location>
</feature>
<accession>A0A5J4WUX4</accession>
<organism evidence="12 13">
    <name type="scientific">Streblomastix strix</name>
    <dbReference type="NCBI Taxonomy" id="222440"/>
    <lineage>
        <taxon>Eukaryota</taxon>
        <taxon>Metamonada</taxon>
        <taxon>Preaxostyla</taxon>
        <taxon>Oxymonadida</taxon>
        <taxon>Streblomastigidae</taxon>
        <taxon>Streblomastix</taxon>
    </lineage>
</organism>